<dbReference type="InterPro" id="IPR036278">
    <property type="entry name" value="Sialidase_sf"/>
</dbReference>
<dbReference type="eggNOG" id="COG4447">
    <property type="taxonomic scope" value="Bacteria"/>
</dbReference>
<evidence type="ECO:0000313" key="4">
    <source>
        <dbReference type="EMBL" id="ELR71655.1"/>
    </source>
</evidence>
<proteinExistence type="predicted"/>
<dbReference type="Pfam" id="PF15902">
    <property type="entry name" value="Sortilin-Vps10"/>
    <property type="match status" value="1"/>
</dbReference>
<evidence type="ECO:0000256" key="1">
    <source>
        <dbReference type="ARBA" id="ARBA00022737"/>
    </source>
</evidence>
<name>L8JS11_9BACT</name>
<dbReference type="InterPro" id="IPR015943">
    <property type="entry name" value="WD40/YVTN_repeat-like_dom_sf"/>
</dbReference>
<dbReference type="RefSeq" id="WP_009579788.1">
    <property type="nucleotide sequence ID" value="NZ_AMZN01000034.1"/>
</dbReference>
<evidence type="ECO:0000313" key="5">
    <source>
        <dbReference type="Proteomes" id="UP000011135"/>
    </source>
</evidence>
<dbReference type="STRING" id="1237149.C900_02391"/>
<dbReference type="Gene3D" id="2.130.10.10">
    <property type="entry name" value="YVTN repeat-like/Quinoprotein amine dehydrogenase"/>
    <property type="match status" value="4"/>
</dbReference>
<dbReference type="OrthoDB" id="9757809at2"/>
<feature type="region of interest" description="Disordered" evidence="2">
    <location>
        <begin position="523"/>
        <end position="550"/>
    </location>
</feature>
<keyword evidence="1" id="KW-0677">Repeat</keyword>
<sequence>MKNLIYVMACLCTILTSHGQAQEEIVLSGKELFGDLQARQIGPALMSGRINDLEGHPTNNRIIYVGAAGGGVWKSFDGGATFKPIFDEHAQSIGTVAIDPKDPDNTIWVGTGETWTRNSVSIGDGLYKTNDGGKTWEKVGFDKSERISSIEISPNSSDMYVGVLGALWGDSEERGVYKSSDGGKTWNKILYVGPSTGCGDLMMDPKDPSTLYASMWEFRRTAWSFSSGGNKSALYKSTDGGKTWNKIHNGFPSGKLGRIAIAIAPSNPQILYAVLETEKDKDNGLYRSDDGGANWKHLNNDFGLVVRPFYFSRIVVDPKNPDVVVKGGLFGSISRDGGKTFKNLGPMHADIHDILFDINDSDRMYVGTDGGVYRSWNGGTTMEIVPNLPLSQYYHISVDDAEPYNIYGGLQDNGSWYGPSSSPGGVEARDWNSIGFGDGFRVLKHPTKNIIYSEMQGAENVWRYDVERDKVKTIQPLPVKGDPKLRFNWNAPMAVSVHQPDRFYMGSQFLHKSEDMGNTWVKISPDLTTNDPAKQNQESSGGLSKDNSGAENHTTIFTIAESPIDEKVIWVGTDDGNVQVTRDGGKTWTNTVANIQGLPKNTWCYHIEASNFNIGTAYAVFEGHTKNDMNAYVYKTSDFGKTWKSIVTDEIYGFARNIQEDYVNEDLLFLGTEFGLYITVDGGKHWNKFTNNMPAVAVHYIELHKKTNDLIMGTHGRGIIIIDDISPLRELSQDVLQKDVHFFASKPTIMVEESGFGGGSTETQFVGPNPSKAARIVYYLKKRHTFGKMNMEIKDNGGNTVMELTPGKSKGINVVTWNYMIRQPKVAKGKTFSFGGFTSPRVPAGTYKVVLTKGKDTYETDLVLEYDPSSLLTAAEREEKHNITMKLYNMNEELAYVVYEMDEYIARAESLMKEDAKAKKTAEAVAKSLNDLKDTMVITKGDNYVGSAEPQLREKLSDLYSKIASGYEKPSASEMQNLQLLEERFNKAKADFNKIKEKEVSKMNTYIQKNNLKPVELKSFEDFLKI</sequence>
<reference evidence="4 5" key="1">
    <citation type="submission" date="2012-12" db="EMBL/GenBank/DDBJ databases">
        <title>Genome assembly of Fulvivirga imtechensis AK7.</title>
        <authorList>
            <person name="Nupur N."/>
            <person name="Khatri I."/>
            <person name="Kumar R."/>
            <person name="Subramanian S."/>
            <person name="Pinnaka A."/>
        </authorList>
    </citation>
    <scope>NUCLEOTIDE SEQUENCE [LARGE SCALE GENOMIC DNA]</scope>
    <source>
        <strain evidence="4 5">AK7</strain>
    </source>
</reference>
<dbReference type="PANTHER" id="PTHR43739:SF5">
    <property type="entry name" value="EXO-ALPHA-SIALIDASE"/>
    <property type="match status" value="1"/>
</dbReference>
<organism evidence="4 5">
    <name type="scientific">Fulvivirga imtechensis AK7</name>
    <dbReference type="NCBI Taxonomy" id="1237149"/>
    <lineage>
        <taxon>Bacteria</taxon>
        <taxon>Pseudomonadati</taxon>
        <taxon>Bacteroidota</taxon>
        <taxon>Cytophagia</taxon>
        <taxon>Cytophagales</taxon>
        <taxon>Fulvivirgaceae</taxon>
        <taxon>Fulvivirga</taxon>
    </lineage>
</organism>
<dbReference type="SUPFAM" id="SSF50939">
    <property type="entry name" value="Sialidases"/>
    <property type="match status" value="1"/>
</dbReference>
<dbReference type="CDD" id="cd15482">
    <property type="entry name" value="Sialidase_non-viral"/>
    <property type="match status" value="1"/>
</dbReference>
<dbReference type="PATRIC" id="fig|1237149.3.peg.2257"/>
<gene>
    <name evidence="4" type="ORF">C900_02391</name>
</gene>
<dbReference type="EMBL" id="AMZN01000034">
    <property type="protein sequence ID" value="ELR71655.1"/>
    <property type="molecule type" value="Genomic_DNA"/>
</dbReference>
<dbReference type="GO" id="GO:0010411">
    <property type="term" value="P:xyloglucan metabolic process"/>
    <property type="evidence" value="ECO:0007669"/>
    <property type="project" value="TreeGrafter"/>
</dbReference>
<feature type="compositionally biased region" description="Polar residues" evidence="2">
    <location>
        <begin position="526"/>
        <end position="550"/>
    </location>
</feature>
<dbReference type="PANTHER" id="PTHR43739">
    <property type="entry name" value="XYLOGLUCANASE (EUROFUNG)"/>
    <property type="match status" value="1"/>
</dbReference>
<comment type="caution">
    <text evidence="4">The sequence shown here is derived from an EMBL/GenBank/DDBJ whole genome shotgun (WGS) entry which is preliminary data.</text>
</comment>
<evidence type="ECO:0000259" key="3">
    <source>
        <dbReference type="Pfam" id="PF15902"/>
    </source>
</evidence>
<feature type="domain" description="Sortilin N-terminal" evidence="3">
    <location>
        <begin position="176"/>
        <end position="301"/>
    </location>
</feature>
<dbReference type="Proteomes" id="UP000011135">
    <property type="component" value="Unassembled WGS sequence"/>
</dbReference>
<dbReference type="SUPFAM" id="SSF110296">
    <property type="entry name" value="Oligoxyloglucan reducing end-specific cellobiohydrolase"/>
    <property type="match status" value="1"/>
</dbReference>
<accession>L8JS11</accession>
<dbReference type="InterPro" id="IPR052025">
    <property type="entry name" value="Xyloglucanase_GH74"/>
</dbReference>
<dbReference type="InterPro" id="IPR031778">
    <property type="entry name" value="Sortilin_N"/>
</dbReference>
<dbReference type="AlphaFoldDB" id="L8JS11"/>
<evidence type="ECO:0000256" key="2">
    <source>
        <dbReference type="SAM" id="MobiDB-lite"/>
    </source>
</evidence>
<protein>
    <recommendedName>
        <fullName evidence="3">Sortilin N-terminal domain-containing protein</fullName>
    </recommendedName>
</protein>
<keyword evidence="5" id="KW-1185">Reference proteome</keyword>